<protein>
    <recommendedName>
        <fullName evidence="4">NmrA-like domain-containing protein</fullName>
    </recommendedName>
</protein>
<sequence length="335" mass="36881">MTTKLITVYGGTGNQGGSVVRSLLRNPHEFSVRVISRNPGSEKSQELIKLGAQVVRADAWETQSLVQAFQGAWGAFVNMNSDEFVLSDENSPSEFDMGKNIIDSAIVAGVQHLVFSSGPSCTDLTNGKVNMKAMNMKNKVQLYAQSLHKFRTITPICAGWFMENFLEKAVAPIFGGFPHHPDAEGFLTFNVPFWGGKEDVPWLSITDDFGDIVHGIFLEPERWNGQNIHGLSDVKSFEDMTRAFEAASGRKSRFVPLLPSWEAFNTHDIPQLIDVKLMFGLTQTTGGIYFGEVTEKDTATALKAAGAHASGKGGEELRLKTLESWFERAVAKNMI</sequence>
<organism evidence="5 6">
    <name type="scientific">Hymenoscyphus fraxineus</name>
    <dbReference type="NCBI Taxonomy" id="746836"/>
    <lineage>
        <taxon>Eukaryota</taxon>
        <taxon>Fungi</taxon>
        <taxon>Dikarya</taxon>
        <taxon>Ascomycota</taxon>
        <taxon>Pezizomycotina</taxon>
        <taxon>Leotiomycetes</taxon>
        <taxon>Helotiales</taxon>
        <taxon>Helotiaceae</taxon>
        <taxon>Hymenoscyphus</taxon>
    </lineage>
</organism>
<proteinExistence type="inferred from homology"/>
<reference evidence="5" key="1">
    <citation type="submission" date="2021-07" db="EMBL/GenBank/DDBJ databases">
        <authorList>
            <person name="Durling M."/>
        </authorList>
    </citation>
    <scope>NUCLEOTIDE SEQUENCE</scope>
</reference>
<dbReference type="InterPro" id="IPR036291">
    <property type="entry name" value="NAD(P)-bd_dom_sf"/>
</dbReference>
<dbReference type="SUPFAM" id="SSF51735">
    <property type="entry name" value="NAD(P)-binding Rossmann-fold domains"/>
    <property type="match status" value="1"/>
</dbReference>
<accession>A0A9N9PRQ9</accession>
<dbReference type="Pfam" id="PF05368">
    <property type="entry name" value="NmrA"/>
    <property type="match status" value="1"/>
</dbReference>
<gene>
    <name evidence="5" type="ORF">HYFRA_00009387</name>
</gene>
<evidence type="ECO:0000256" key="1">
    <source>
        <dbReference type="ARBA" id="ARBA00006328"/>
    </source>
</evidence>
<evidence type="ECO:0000313" key="5">
    <source>
        <dbReference type="EMBL" id="CAG8957186.1"/>
    </source>
</evidence>
<evidence type="ECO:0000256" key="2">
    <source>
        <dbReference type="ARBA" id="ARBA00022857"/>
    </source>
</evidence>
<dbReference type="CDD" id="cd05251">
    <property type="entry name" value="NmrA_like_SDR_a"/>
    <property type="match status" value="1"/>
</dbReference>
<dbReference type="InterPro" id="IPR008030">
    <property type="entry name" value="NmrA-like"/>
</dbReference>
<evidence type="ECO:0000259" key="4">
    <source>
        <dbReference type="Pfam" id="PF05368"/>
    </source>
</evidence>
<dbReference type="OrthoDB" id="3358371at2759"/>
<dbReference type="GO" id="GO:0005634">
    <property type="term" value="C:nucleus"/>
    <property type="evidence" value="ECO:0007669"/>
    <property type="project" value="TreeGrafter"/>
</dbReference>
<dbReference type="AlphaFoldDB" id="A0A9N9PRQ9"/>
<comment type="caution">
    <text evidence="5">The sequence shown here is derived from an EMBL/GenBank/DDBJ whole genome shotgun (WGS) entry which is preliminary data.</text>
</comment>
<dbReference type="GO" id="GO:0016491">
    <property type="term" value="F:oxidoreductase activity"/>
    <property type="evidence" value="ECO:0007669"/>
    <property type="project" value="UniProtKB-KW"/>
</dbReference>
<comment type="similarity">
    <text evidence="1">Belongs to the NmrA-type oxidoreductase family.</text>
</comment>
<dbReference type="PANTHER" id="PTHR42748">
    <property type="entry name" value="NITROGEN METABOLITE REPRESSION PROTEIN NMRA FAMILY MEMBER"/>
    <property type="match status" value="1"/>
</dbReference>
<dbReference type="PANTHER" id="PTHR42748:SF30">
    <property type="entry name" value="NMRA-LIKE DOMAIN-CONTAINING PROTEIN"/>
    <property type="match status" value="1"/>
</dbReference>
<dbReference type="Gene3D" id="3.90.25.10">
    <property type="entry name" value="UDP-galactose 4-epimerase, domain 1"/>
    <property type="match status" value="1"/>
</dbReference>
<feature type="domain" description="NmrA-like" evidence="4">
    <location>
        <begin position="3"/>
        <end position="270"/>
    </location>
</feature>
<name>A0A9N9PRQ9_9HELO</name>
<dbReference type="InterPro" id="IPR051164">
    <property type="entry name" value="NmrA-like_oxidored"/>
</dbReference>
<dbReference type="EMBL" id="CAJVRL010000077">
    <property type="protein sequence ID" value="CAG8957186.1"/>
    <property type="molecule type" value="Genomic_DNA"/>
</dbReference>
<keyword evidence="3" id="KW-0560">Oxidoreductase</keyword>
<dbReference type="Proteomes" id="UP000696280">
    <property type="component" value="Unassembled WGS sequence"/>
</dbReference>
<keyword evidence="6" id="KW-1185">Reference proteome</keyword>
<evidence type="ECO:0000313" key="6">
    <source>
        <dbReference type="Proteomes" id="UP000696280"/>
    </source>
</evidence>
<dbReference type="Gene3D" id="3.40.50.720">
    <property type="entry name" value="NAD(P)-binding Rossmann-like Domain"/>
    <property type="match status" value="1"/>
</dbReference>
<keyword evidence="2" id="KW-0521">NADP</keyword>
<evidence type="ECO:0000256" key="3">
    <source>
        <dbReference type="ARBA" id="ARBA00023002"/>
    </source>
</evidence>